<dbReference type="PANTHER" id="PTHR34209">
    <property type="entry name" value="RHODANESE/CELL CYCLE CONTROL PHOSPHATASE SUPERFAMILY PROTEIN"/>
    <property type="match status" value="1"/>
</dbReference>
<dbReference type="AlphaFoldDB" id="A0A9Q0GKI2"/>
<evidence type="ECO:0000313" key="2">
    <source>
        <dbReference type="EMBL" id="KAJ4850552.1"/>
    </source>
</evidence>
<dbReference type="PANTHER" id="PTHR34209:SF3">
    <property type="entry name" value="RHODANESE_CELL CYCLE CONTROL PHOSPHATASE SUPERFAMILY PROTEIN"/>
    <property type="match status" value="1"/>
</dbReference>
<feature type="region of interest" description="Disordered" evidence="1">
    <location>
        <begin position="173"/>
        <end position="224"/>
    </location>
</feature>
<accession>A0A9Q0GKI2</accession>
<reference evidence="2" key="1">
    <citation type="submission" date="2022-02" db="EMBL/GenBank/DDBJ databases">
        <authorList>
            <person name="Henning P.M."/>
            <person name="McCubbin A.G."/>
            <person name="Shore J.S."/>
        </authorList>
    </citation>
    <scope>NUCLEOTIDE SEQUENCE</scope>
    <source>
        <strain evidence="2">F60SS</strain>
        <tissue evidence="2">Leaves</tissue>
    </source>
</reference>
<keyword evidence="3" id="KW-1185">Reference proteome</keyword>
<dbReference type="InterPro" id="IPR044690">
    <property type="entry name" value="CAS_plant"/>
</dbReference>
<gene>
    <name evidence="2" type="ORF">Tsubulata_028074</name>
</gene>
<proteinExistence type="predicted"/>
<comment type="caution">
    <text evidence="2">The sequence shown here is derived from an EMBL/GenBank/DDBJ whole genome shotgun (WGS) entry which is preliminary data.</text>
</comment>
<dbReference type="Proteomes" id="UP001141552">
    <property type="component" value="Unassembled WGS sequence"/>
</dbReference>
<dbReference type="EMBL" id="JAKUCV010000283">
    <property type="protein sequence ID" value="KAJ4850552.1"/>
    <property type="molecule type" value="Genomic_DNA"/>
</dbReference>
<reference evidence="2" key="2">
    <citation type="journal article" date="2023" name="Plants (Basel)">
        <title>Annotation of the Turnera subulata (Passifloraceae) Draft Genome Reveals the S-Locus Evolved after the Divergence of Turneroideae from Passifloroideae in a Stepwise Manner.</title>
        <authorList>
            <person name="Henning P.M."/>
            <person name="Roalson E.H."/>
            <person name="Mir W."/>
            <person name="McCubbin A.G."/>
            <person name="Shore J.S."/>
        </authorList>
    </citation>
    <scope>NUCLEOTIDE SEQUENCE</scope>
    <source>
        <strain evidence="2">F60SS</strain>
    </source>
</reference>
<protein>
    <recommendedName>
        <fullName evidence="4">Rhodanese domain-containing protein</fullName>
    </recommendedName>
</protein>
<sequence length="224" mass="24390">MILTLFSYWVFCYNVFFYSIQVDNSVRKLLKGGRELDDTLTAAVIRNLKAVQARYVVIVMDADGTRSKGIARSLRKLEVKETEAILEDLHPTPVQALGCGVGFVAALYAVLDWEKTLLFIGVIGLGQTISRRVTSYEGAEDFRQDVRRLLGPVRVGAQAFSWVAGKLETNGVGLPTSPSSSDVQSQVLKAAAKHESQPSDAEGTQNPSLESVAPITENVDLSEA</sequence>
<name>A0A9Q0GKI2_9ROSI</name>
<dbReference type="OrthoDB" id="551300at2759"/>
<dbReference type="GO" id="GO:0090333">
    <property type="term" value="P:regulation of stomatal closure"/>
    <property type="evidence" value="ECO:0007669"/>
    <property type="project" value="InterPro"/>
</dbReference>
<evidence type="ECO:0000313" key="3">
    <source>
        <dbReference type="Proteomes" id="UP001141552"/>
    </source>
</evidence>
<organism evidence="2 3">
    <name type="scientific">Turnera subulata</name>
    <dbReference type="NCBI Taxonomy" id="218843"/>
    <lineage>
        <taxon>Eukaryota</taxon>
        <taxon>Viridiplantae</taxon>
        <taxon>Streptophyta</taxon>
        <taxon>Embryophyta</taxon>
        <taxon>Tracheophyta</taxon>
        <taxon>Spermatophyta</taxon>
        <taxon>Magnoliopsida</taxon>
        <taxon>eudicotyledons</taxon>
        <taxon>Gunneridae</taxon>
        <taxon>Pentapetalae</taxon>
        <taxon>rosids</taxon>
        <taxon>fabids</taxon>
        <taxon>Malpighiales</taxon>
        <taxon>Passifloraceae</taxon>
        <taxon>Turnera</taxon>
    </lineage>
</organism>
<evidence type="ECO:0008006" key="4">
    <source>
        <dbReference type="Google" id="ProtNLM"/>
    </source>
</evidence>
<dbReference type="GO" id="GO:0071277">
    <property type="term" value="P:cellular response to calcium ion"/>
    <property type="evidence" value="ECO:0007669"/>
    <property type="project" value="InterPro"/>
</dbReference>
<feature type="compositionally biased region" description="Polar residues" evidence="1">
    <location>
        <begin position="198"/>
        <end position="209"/>
    </location>
</feature>
<evidence type="ECO:0000256" key="1">
    <source>
        <dbReference type="SAM" id="MobiDB-lite"/>
    </source>
</evidence>
<feature type="compositionally biased region" description="Polar residues" evidence="1">
    <location>
        <begin position="176"/>
        <end position="187"/>
    </location>
</feature>
<dbReference type="GO" id="GO:0009704">
    <property type="term" value="P:de-etiolation"/>
    <property type="evidence" value="ECO:0007669"/>
    <property type="project" value="InterPro"/>
</dbReference>